<evidence type="ECO:0000313" key="8">
    <source>
        <dbReference type="EMBL" id="ASY20639.1"/>
    </source>
</evidence>
<dbReference type="PANTHER" id="PTHR24291">
    <property type="entry name" value="CYTOCHROME P450 FAMILY 4"/>
    <property type="match status" value="1"/>
</dbReference>
<reference evidence="8 9" key="1">
    <citation type="submission" date="2016-07" db="EMBL/GenBank/DDBJ databases">
        <title>High microdiversification within the ubiquitous acI lineage of Actinobacteria.</title>
        <authorList>
            <person name="Neuenschwander S.M."/>
            <person name="Salcher M."/>
            <person name="Ghai R."/>
            <person name="Pernthaler J."/>
        </authorList>
    </citation>
    <scope>NUCLEOTIDE SEQUENCE [LARGE SCALE GENOMIC DNA]</scope>
    <source>
        <strain evidence="8">MMS-IIA-15</strain>
    </source>
</reference>
<keyword evidence="5 7" id="KW-0408">Iron</keyword>
<dbReference type="InterPro" id="IPR002401">
    <property type="entry name" value="Cyt_P450_E_grp-I"/>
</dbReference>
<organism evidence="8 9">
    <name type="scientific">Candidatus Planktophila vernalis</name>
    <dbReference type="NCBI Taxonomy" id="1884907"/>
    <lineage>
        <taxon>Bacteria</taxon>
        <taxon>Bacillati</taxon>
        <taxon>Actinomycetota</taxon>
        <taxon>Actinomycetes</taxon>
        <taxon>Candidatus Nanopelagicales</taxon>
        <taxon>Candidatus Nanopelagicaceae</taxon>
        <taxon>Candidatus Planktophila</taxon>
    </lineage>
</organism>
<dbReference type="GO" id="GO:0004497">
    <property type="term" value="F:monooxygenase activity"/>
    <property type="evidence" value="ECO:0007669"/>
    <property type="project" value="UniProtKB-KW"/>
</dbReference>
<evidence type="ECO:0000256" key="4">
    <source>
        <dbReference type="ARBA" id="ARBA00023002"/>
    </source>
</evidence>
<dbReference type="GO" id="GO:0005506">
    <property type="term" value="F:iron ion binding"/>
    <property type="evidence" value="ECO:0007669"/>
    <property type="project" value="InterPro"/>
</dbReference>
<dbReference type="KEGG" id="pvn:A7sIIA15_04670"/>
<dbReference type="InterPro" id="IPR001128">
    <property type="entry name" value="Cyt_P450"/>
</dbReference>
<comment type="cofactor">
    <cofactor evidence="7">
        <name>heme</name>
        <dbReference type="ChEBI" id="CHEBI:30413"/>
    </cofactor>
</comment>
<keyword evidence="9" id="KW-1185">Reference proteome</keyword>
<dbReference type="PANTHER" id="PTHR24291:SF50">
    <property type="entry name" value="BIFUNCTIONAL ALBAFLAVENONE MONOOXYGENASE_TERPENE SYNTHASE"/>
    <property type="match status" value="1"/>
</dbReference>
<keyword evidence="3 7" id="KW-0479">Metal-binding</keyword>
<keyword evidence="2 7" id="KW-0349">Heme</keyword>
<dbReference type="InterPro" id="IPR036396">
    <property type="entry name" value="Cyt_P450_sf"/>
</dbReference>
<dbReference type="Proteomes" id="UP000217186">
    <property type="component" value="Chromosome"/>
</dbReference>
<evidence type="ECO:0000256" key="3">
    <source>
        <dbReference type="ARBA" id="ARBA00022723"/>
    </source>
</evidence>
<accession>A0A249KVB3</accession>
<keyword evidence="4" id="KW-0560">Oxidoreductase</keyword>
<dbReference type="GO" id="GO:0020037">
    <property type="term" value="F:heme binding"/>
    <property type="evidence" value="ECO:0007669"/>
    <property type="project" value="InterPro"/>
</dbReference>
<dbReference type="PRINTS" id="PR00385">
    <property type="entry name" value="P450"/>
</dbReference>
<sequence length="476" mass="53824">MTTYANRAFDTPRPAEYPGIPAPIFRRNWRTQPELPGPNPLLSDWLTLTFIRNTPQFLSKMQKRYGNTCAFYLSRRLFIGVFSAEAVHQVTVAQQHNFVKGVGFARMRKVLGEGLLTNEEPIHLNHRRLMQPPFHHGNLDSYVAIMHKLVNEHINKWDGKSSVNLAPEMMTITLEIVSQCLFGLESSKYTAQIAHSMEIAIDRIERTMLPGLERFDKSALSYFVAFEEAANQLADIAEEIIQTRIASNTTHSDDLLGILLQMRDHISMEHIRDEVLTLILSGHETTANVLTWAFSYMSNNPQAAADLAQEADQAQWIKEKRVPTFAELEASSTFATAVLNETLRLAPPVWVSPRIALKDCVIDGTQVPAGAHVLISQFVTQRLDTYFTQPNTWNPYRWMDPHFESSLPRGAYFPFLAGSRKCLGESFALAESRLILLLVAHKFHTSNTMPKAQPRTTYRAKGVVPTAIKARSKAYE</sequence>
<dbReference type="OrthoDB" id="7376058at2"/>
<proteinExistence type="inferred from homology"/>
<gene>
    <name evidence="8" type="ORF">A7sIIA15_04670</name>
</gene>
<keyword evidence="6" id="KW-0503">Monooxygenase</keyword>
<evidence type="ECO:0000256" key="2">
    <source>
        <dbReference type="ARBA" id="ARBA00022617"/>
    </source>
</evidence>
<evidence type="ECO:0000256" key="1">
    <source>
        <dbReference type="ARBA" id="ARBA00010617"/>
    </source>
</evidence>
<feature type="binding site" description="axial binding residue" evidence="7">
    <location>
        <position position="422"/>
    </location>
    <ligand>
        <name>heme</name>
        <dbReference type="ChEBI" id="CHEBI:30413"/>
    </ligand>
    <ligandPart>
        <name>Fe</name>
        <dbReference type="ChEBI" id="CHEBI:18248"/>
    </ligandPart>
</feature>
<dbReference type="Gene3D" id="1.10.630.10">
    <property type="entry name" value="Cytochrome P450"/>
    <property type="match status" value="1"/>
</dbReference>
<dbReference type="InterPro" id="IPR050196">
    <property type="entry name" value="Cytochrome_P450_Monoox"/>
</dbReference>
<dbReference type="EMBL" id="CP016776">
    <property type="protein sequence ID" value="ASY20639.1"/>
    <property type="molecule type" value="Genomic_DNA"/>
</dbReference>
<evidence type="ECO:0000256" key="7">
    <source>
        <dbReference type="PIRSR" id="PIRSR602401-1"/>
    </source>
</evidence>
<name>A0A249KVB3_9ACTN</name>
<comment type="similarity">
    <text evidence="1">Belongs to the cytochrome P450 family.</text>
</comment>
<dbReference type="AlphaFoldDB" id="A0A249KVB3"/>
<protein>
    <submittedName>
        <fullName evidence="8">Cytochrome P450</fullName>
    </submittedName>
</protein>
<dbReference type="SUPFAM" id="SSF48264">
    <property type="entry name" value="Cytochrome P450"/>
    <property type="match status" value="1"/>
</dbReference>
<evidence type="ECO:0000313" key="9">
    <source>
        <dbReference type="Proteomes" id="UP000217186"/>
    </source>
</evidence>
<evidence type="ECO:0000256" key="5">
    <source>
        <dbReference type="ARBA" id="ARBA00023004"/>
    </source>
</evidence>
<dbReference type="PRINTS" id="PR00463">
    <property type="entry name" value="EP450I"/>
</dbReference>
<evidence type="ECO:0000256" key="6">
    <source>
        <dbReference type="ARBA" id="ARBA00023033"/>
    </source>
</evidence>
<dbReference type="GO" id="GO:0016705">
    <property type="term" value="F:oxidoreductase activity, acting on paired donors, with incorporation or reduction of molecular oxygen"/>
    <property type="evidence" value="ECO:0007669"/>
    <property type="project" value="InterPro"/>
</dbReference>
<dbReference type="Pfam" id="PF00067">
    <property type="entry name" value="p450"/>
    <property type="match status" value="1"/>
</dbReference>